<reference evidence="3" key="2">
    <citation type="submission" date="2023-04" db="EMBL/GenBank/DDBJ databases">
        <authorList>
            <person name="Bruccoleri R.E."/>
            <person name="Oakeley E.J."/>
            <person name="Faust A.-M."/>
            <person name="Dessus-Babus S."/>
            <person name="Altorfer M."/>
            <person name="Burckhardt D."/>
            <person name="Oertli M."/>
            <person name="Naumann U."/>
            <person name="Petersen F."/>
            <person name="Wong J."/>
        </authorList>
    </citation>
    <scope>NUCLEOTIDE SEQUENCE</scope>
    <source>
        <strain evidence="3">GSM-AAB239-AS_SAM_17_03QT</strain>
        <tissue evidence="3">Leaf</tissue>
    </source>
</reference>
<evidence type="ECO:0000313" key="3">
    <source>
        <dbReference type="EMBL" id="KAJ6843637.1"/>
    </source>
</evidence>
<evidence type="ECO:0000256" key="1">
    <source>
        <dbReference type="SAM" id="MobiDB-lite"/>
    </source>
</evidence>
<accession>A0AAX6HSU0</accession>
<protein>
    <submittedName>
        <fullName evidence="3">Inactive histone-lysine N-methyltransferase SUVR1 isoform X1</fullName>
    </submittedName>
</protein>
<dbReference type="EMBL" id="JANAVB010039530">
    <property type="protein sequence ID" value="KAJ6799653.1"/>
    <property type="molecule type" value="Genomic_DNA"/>
</dbReference>
<reference evidence="3" key="1">
    <citation type="journal article" date="2023" name="GigaByte">
        <title>Genome assembly of the bearded iris, Iris pallida Lam.</title>
        <authorList>
            <person name="Bruccoleri R.E."/>
            <person name="Oakeley E.J."/>
            <person name="Faust A.M.E."/>
            <person name="Altorfer M."/>
            <person name="Dessus-Babus S."/>
            <person name="Burckhardt D."/>
            <person name="Oertli M."/>
            <person name="Naumann U."/>
            <person name="Petersen F."/>
            <person name="Wong J."/>
        </authorList>
    </citation>
    <scope>NUCLEOTIDE SEQUENCE</scope>
    <source>
        <strain evidence="3">GSM-AAB239-AS_SAM_17_03QT</strain>
    </source>
</reference>
<evidence type="ECO:0000313" key="4">
    <source>
        <dbReference type="Proteomes" id="UP001140949"/>
    </source>
</evidence>
<feature type="region of interest" description="Disordered" evidence="1">
    <location>
        <begin position="1"/>
        <end position="63"/>
    </location>
</feature>
<evidence type="ECO:0000313" key="2">
    <source>
        <dbReference type="EMBL" id="KAJ6799653.1"/>
    </source>
</evidence>
<dbReference type="EMBL" id="JANAVB010007196">
    <property type="protein sequence ID" value="KAJ6843637.1"/>
    <property type="molecule type" value="Genomic_DNA"/>
</dbReference>
<dbReference type="AlphaFoldDB" id="A0AAX6HSU0"/>
<sequence>MSAAGTFRTGPSSPNPPLEPRHHQPPLRVFAVLQRRSAGPDPPHLAAGHSGTSEKSGEGRAAI</sequence>
<dbReference type="Proteomes" id="UP001140949">
    <property type="component" value="Unassembled WGS sequence"/>
</dbReference>
<comment type="caution">
    <text evidence="3">The sequence shown here is derived from an EMBL/GenBank/DDBJ whole genome shotgun (WGS) entry which is preliminary data.</text>
</comment>
<name>A0AAX6HSU0_IRIPA</name>
<gene>
    <name evidence="2" type="ORF">M6B38_206135</name>
    <name evidence="3" type="ORF">M6B38_296055</name>
</gene>
<keyword evidence="4" id="KW-1185">Reference proteome</keyword>
<proteinExistence type="predicted"/>
<organism evidence="3 4">
    <name type="scientific">Iris pallida</name>
    <name type="common">Sweet iris</name>
    <dbReference type="NCBI Taxonomy" id="29817"/>
    <lineage>
        <taxon>Eukaryota</taxon>
        <taxon>Viridiplantae</taxon>
        <taxon>Streptophyta</taxon>
        <taxon>Embryophyta</taxon>
        <taxon>Tracheophyta</taxon>
        <taxon>Spermatophyta</taxon>
        <taxon>Magnoliopsida</taxon>
        <taxon>Liliopsida</taxon>
        <taxon>Asparagales</taxon>
        <taxon>Iridaceae</taxon>
        <taxon>Iridoideae</taxon>
        <taxon>Irideae</taxon>
        <taxon>Iris</taxon>
    </lineage>
</organism>